<organism evidence="1 2">
    <name type="scientific">Lentinula detonsa</name>
    <dbReference type="NCBI Taxonomy" id="2804962"/>
    <lineage>
        <taxon>Eukaryota</taxon>
        <taxon>Fungi</taxon>
        <taxon>Dikarya</taxon>
        <taxon>Basidiomycota</taxon>
        <taxon>Agaricomycotina</taxon>
        <taxon>Agaricomycetes</taxon>
        <taxon>Agaricomycetidae</taxon>
        <taxon>Agaricales</taxon>
        <taxon>Marasmiineae</taxon>
        <taxon>Omphalotaceae</taxon>
        <taxon>Lentinula</taxon>
    </lineage>
</organism>
<proteinExistence type="predicted"/>
<protein>
    <submittedName>
        <fullName evidence="1">Uncharacterized protein</fullName>
    </submittedName>
</protein>
<name>A0AA38UMS5_9AGAR</name>
<dbReference type="Proteomes" id="UP001163850">
    <property type="component" value="Unassembled WGS sequence"/>
</dbReference>
<sequence length="52" mass="5822">LFEKYGLQDLKPKATPLAPGIVLTLEQGPKTAEEHEYMKDKPYSGLLSSIQF</sequence>
<dbReference type="EMBL" id="MU802339">
    <property type="protein sequence ID" value="KAJ3979464.1"/>
    <property type="molecule type" value="Genomic_DNA"/>
</dbReference>
<gene>
    <name evidence="1" type="ORF">F5890DRAFT_1373821</name>
</gene>
<feature type="non-terminal residue" evidence="1">
    <location>
        <position position="52"/>
    </location>
</feature>
<evidence type="ECO:0000313" key="2">
    <source>
        <dbReference type="Proteomes" id="UP001163850"/>
    </source>
</evidence>
<accession>A0AA38UMS5</accession>
<dbReference type="AlphaFoldDB" id="A0AA38UMS5"/>
<evidence type="ECO:0000313" key="1">
    <source>
        <dbReference type="EMBL" id="KAJ3979464.1"/>
    </source>
</evidence>
<reference evidence="1" key="1">
    <citation type="submission" date="2022-08" db="EMBL/GenBank/DDBJ databases">
        <authorList>
            <consortium name="DOE Joint Genome Institute"/>
            <person name="Min B."/>
            <person name="Riley R."/>
            <person name="Sierra-Patev S."/>
            <person name="Naranjo-Ortiz M."/>
            <person name="Looney B."/>
            <person name="Konkel Z."/>
            <person name="Slot J.C."/>
            <person name="Sakamoto Y."/>
            <person name="Steenwyk J.L."/>
            <person name="Rokas A."/>
            <person name="Carro J."/>
            <person name="Camarero S."/>
            <person name="Ferreira P."/>
            <person name="Molpeceres G."/>
            <person name="Ruiz-Duenas F.J."/>
            <person name="Serrano A."/>
            <person name="Henrissat B."/>
            <person name="Drula E."/>
            <person name="Hughes K.W."/>
            <person name="Mata J.L."/>
            <person name="Ishikawa N.K."/>
            <person name="Vargas-Isla R."/>
            <person name="Ushijima S."/>
            <person name="Smith C.A."/>
            <person name="Ahrendt S."/>
            <person name="Andreopoulos W."/>
            <person name="He G."/>
            <person name="Labutti K."/>
            <person name="Lipzen A."/>
            <person name="Ng V."/>
            <person name="Sandor L."/>
            <person name="Barry K."/>
            <person name="Martinez A.T."/>
            <person name="Xiao Y."/>
            <person name="Gibbons J.G."/>
            <person name="Terashima K."/>
            <person name="Hibbett D.S."/>
            <person name="Grigoriev I.V."/>
        </authorList>
    </citation>
    <scope>NUCLEOTIDE SEQUENCE</scope>
    <source>
        <strain evidence="1">TFB7829</strain>
    </source>
</reference>
<comment type="caution">
    <text evidence="1">The sequence shown here is derived from an EMBL/GenBank/DDBJ whole genome shotgun (WGS) entry which is preliminary data.</text>
</comment>
<feature type="non-terminal residue" evidence="1">
    <location>
        <position position="1"/>
    </location>
</feature>